<dbReference type="EMBL" id="JANPWB010000009">
    <property type="protein sequence ID" value="KAJ1155760.1"/>
    <property type="molecule type" value="Genomic_DNA"/>
</dbReference>
<evidence type="ECO:0000313" key="2">
    <source>
        <dbReference type="EMBL" id="KAJ1155760.1"/>
    </source>
</evidence>
<name>A0AAV7RUS5_PLEWA</name>
<dbReference type="AlphaFoldDB" id="A0AAV7RUS5"/>
<evidence type="ECO:0000313" key="3">
    <source>
        <dbReference type="Proteomes" id="UP001066276"/>
    </source>
</evidence>
<dbReference type="Proteomes" id="UP001066276">
    <property type="component" value="Chromosome 5"/>
</dbReference>
<evidence type="ECO:0000256" key="1">
    <source>
        <dbReference type="SAM" id="MobiDB-lite"/>
    </source>
</evidence>
<accession>A0AAV7RUS5</accession>
<proteinExistence type="predicted"/>
<gene>
    <name evidence="2" type="ORF">NDU88_008489</name>
</gene>
<feature type="region of interest" description="Disordered" evidence="1">
    <location>
        <begin position="1"/>
        <end position="22"/>
    </location>
</feature>
<sequence>MAPKGVERSVPAPQGLPLEMTAPMPPKVLRLVPPMWQKEAPTTAKVRRPAPMVGEALRIRANHRASLNTRASPIKGGGRDWLYAQRRASSLSTVRQIRAGGGKGRGNVNFGGGEGNLEEAGEGQAQCTERKLGHVFGSHAPTILDEEICECWHDTGGSSDKPSAASKPEVKGRWGPRWQAGTQRGTAVFWRHEKESGTYSSVSWPTGQYVLHWGSRRRGVVWPLPTLALAQGRAHSVTSRAGEYVDLDTTTLDYDEKSLEEGKVQEDSAE</sequence>
<reference evidence="2" key="1">
    <citation type="journal article" date="2022" name="bioRxiv">
        <title>Sequencing and chromosome-scale assembly of the giantPleurodeles waltlgenome.</title>
        <authorList>
            <person name="Brown T."/>
            <person name="Elewa A."/>
            <person name="Iarovenko S."/>
            <person name="Subramanian E."/>
            <person name="Araus A.J."/>
            <person name="Petzold A."/>
            <person name="Susuki M."/>
            <person name="Suzuki K.-i.T."/>
            <person name="Hayashi T."/>
            <person name="Toyoda A."/>
            <person name="Oliveira C."/>
            <person name="Osipova E."/>
            <person name="Leigh N.D."/>
            <person name="Simon A."/>
            <person name="Yun M.H."/>
        </authorList>
    </citation>
    <scope>NUCLEOTIDE SEQUENCE</scope>
    <source>
        <strain evidence="2">20211129_DDA</strain>
        <tissue evidence="2">Liver</tissue>
    </source>
</reference>
<comment type="caution">
    <text evidence="2">The sequence shown here is derived from an EMBL/GenBank/DDBJ whole genome shotgun (WGS) entry which is preliminary data.</text>
</comment>
<feature type="region of interest" description="Disordered" evidence="1">
    <location>
        <begin position="156"/>
        <end position="177"/>
    </location>
</feature>
<keyword evidence="3" id="KW-1185">Reference proteome</keyword>
<organism evidence="2 3">
    <name type="scientific">Pleurodeles waltl</name>
    <name type="common">Iberian ribbed newt</name>
    <dbReference type="NCBI Taxonomy" id="8319"/>
    <lineage>
        <taxon>Eukaryota</taxon>
        <taxon>Metazoa</taxon>
        <taxon>Chordata</taxon>
        <taxon>Craniata</taxon>
        <taxon>Vertebrata</taxon>
        <taxon>Euteleostomi</taxon>
        <taxon>Amphibia</taxon>
        <taxon>Batrachia</taxon>
        <taxon>Caudata</taxon>
        <taxon>Salamandroidea</taxon>
        <taxon>Salamandridae</taxon>
        <taxon>Pleurodelinae</taxon>
        <taxon>Pleurodeles</taxon>
    </lineage>
</organism>
<protein>
    <submittedName>
        <fullName evidence="2">Uncharacterized protein</fullName>
    </submittedName>
</protein>